<dbReference type="PANTHER" id="PTHR23514">
    <property type="entry name" value="BYPASS OF STOP CODON PROTEIN 6"/>
    <property type="match status" value="1"/>
</dbReference>
<feature type="transmembrane region" description="Helical" evidence="7">
    <location>
        <begin position="159"/>
        <end position="179"/>
    </location>
</feature>
<keyword evidence="10" id="KW-1185">Reference proteome</keyword>
<evidence type="ECO:0000256" key="1">
    <source>
        <dbReference type="ARBA" id="ARBA00004127"/>
    </source>
</evidence>
<dbReference type="AlphaFoldDB" id="A0AAE3EHQ2"/>
<name>A0AAE3EHQ2_9SPIR</name>
<accession>A0AAE3EHQ2</accession>
<comment type="subcellular location">
    <subcellularLocation>
        <location evidence="1">Endomembrane system</location>
        <topology evidence="1">Multi-pass membrane protein</topology>
    </subcellularLocation>
</comment>
<proteinExistence type="inferred from homology"/>
<dbReference type="PANTHER" id="PTHR23514:SF3">
    <property type="entry name" value="BYPASS OF STOP CODON PROTEIN 6"/>
    <property type="match status" value="1"/>
</dbReference>
<evidence type="ECO:0000313" key="10">
    <source>
        <dbReference type="Proteomes" id="UP001198163"/>
    </source>
</evidence>
<dbReference type="EMBL" id="JAINWA010000001">
    <property type="protein sequence ID" value="MCD1653813.1"/>
    <property type="molecule type" value="Genomic_DNA"/>
</dbReference>
<dbReference type="GO" id="GO:0022857">
    <property type="term" value="F:transmembrane transporter activity"/>
    <property type="evidence" value="ECO:0007669"/>
    <property type="project" value="InterPro"/>
</dbReference>
<dbReference type="InterPro" id="IPR051788">
    <property type="entry name" value="MFS_Transporter"/>
</dbReference>
<dbReference type="RefSeq" id="WP_230753286.1">
    <property type="nucleotide sequence ID" value="NZ_JAINWA010000001.1"/>
</dbReference>
<feature type="transmembrane region" description="Helical" evidence="7">
    <location>
        <begin position="250"/>
        <end position="268"/>
    </location>
</feature>
<keyword evidence="4 7" id="KW-0812">Transmembrane</keyword>
<dbReference type="GO" id="GO:0016020">
    <property type="term" value="C:membrane"/>
    <property type="evidence" value="ECO:0007669"/>
    <property type="project" value="TreeGrafter"/>
</dbReference>
<evidence type="ECO:0000256" key="7">
    <source>
        <dbReference type="SAM" id="Phobius"/>
    </source>
</evidence>
<feature type="transmembrane region" description="Helical" evidence="7">
    <location>
        <begin position="95"/>
        <end position="116"/>
    </location>
</feature>
<dbReference type="Proteomes" id="UP001198163">
    <property type="component" value="Unassembled WGS sequence"/>
</dbReference>
<keyword evidence="5 7" id="KW-1133">Transmembrane helix</keyword>
<feature type="transmembrane region" description="Helical" evidence="7">
    <location>
        <begin position="128"/>
        <end position="147"/>
    </location>
</feature>
<evidence type="ECO:0000259" key="8">
    <source>
        <dbReference type="PROSITE" id="PS50850"/>
    </source>
</evidence>
<feature type="transmembrane region" description="Helical" evidence="7">
    <location>
        <begin position="330"/>
        <end position="352"/>
    </location>
</feature>
<evidence type="ECO:0000256" key="2">
    <source>
        <dbReference type="ARBA" id="ARBA00008335"/>
    </source>
</evidence>
<feature type="transmembrane region" description="Helical" evidence="7">
    <location>
        <begin position="275"/>
        <end position="292"/>
    </location>
</feature>
<comment type="similarity">
    <text evidence="2">Belongs to the major facilitator superfamily.</text>
</comment>
<dbReference type="InterPro" id="IPR036259">
    <property type="entry name" value="MFS_trans_sf"/>
</dbReference>
<feature type="transmembrane region" description="Helical" evidence="7">
    <location>
        <begin position="69"/>
        <end position="89"/>
    </location>
</feature>
<dbReference type="GO" id="GO:0012505">
    <property type="term" value="C:endomembrane system"/>
    <property type="evidence" value="ECO:0007669"/>
    <property type="project" value="UniProtKB-SubCell"/>
</dbReference>
<dbReference type="Pfam" id="PF07690">
    <property type="entry name" value="MFS_1"/>
    <property type="match status" value="1"/>
</dbReference>
<organism evidence="9 10">
    <name type="scientific">Teretinema zuelzerae</name>
    <dbReference type="NCBI Taxonomy" id="156"/>
    <lineage>
        <taxon>Bacteria</taxon>
        <taxon>Pseudomonadati</taxon>
        <taxon>Spirochaetota</taxon>
        <taxon>Spirochaetia</taxon>
        <taxon>Spirochaetales</taxon>
        <taxon>Treponemataceae</taxon>
        <taxon>Teretinema</taxon>
    </lineage>
</organism>
<keyword evidence="6 7" id="KW-0472">Membrane</keyword>
<feature type="transmembrane region" description="Helical" evidence="7">
    <location>
        <begin position="358"/>
        <end position="378"/>
    </location>
</feature>
<comment type="caution">
    <text evidence="9">The sequence shown here is derived from an EMBL/GenBank/DDBJ whole genome shotgun (WGS) entry which is preliminary data.</text>
</comment>
<protein>
    <submittedName>
        <fullName evidence="9">MFS transporter</fullName>
    </submittedName>
</protein>
<dbReference type="SUPFAM" id="SSF103473">
    <property type="entry name" value="MFS general substrate transporter"/>
    <property type="match status" value="1"/>
</dbReference>
<evidence type="ECO:0000256" key="4">
    <source>
        <dbReference type="ARBA" id="ARBA00022692"/>
    </source>
</evidence>
<dbReference type="PROSITE" id="PS50850">
    <property type="entry name" value="MFS"/>
    <property type="match status" value="1"/>
</dbReference>
<evidence type="ECO:0000256" key="6">
    <source>
        <dbReference type="ARBA" id="ARBA00023136"/>
    </source>
</evidence>
<sequence>MATFLLVIIYTAFISLGLPDALLGAGWPAMHTGFGVPIGYAGILQMIVSGGTIVSSLNSGRILRRFGTGRVTAVSVALTAAALFGFAFIPSFWWLIAAAIPLGLGAGSVDSGLNSFVAAHYESRHMSWLHSFWGVGALTGPLVLSAFLKRGGKWQSGYFSIAVFQTILVAILVLSVPLWDKVRARKEQEGVDPSSPHPGLFEIIRLPGVKFALLSFLFYCGVEASMGLWSGSFLVKVKGMDPASAASWVSSFYAAITLGRFITGFVTFRVKNVDLVRWGSVVIGAGILLLLLPVPLPLTLAGIMLVGLGCAPIFPCMIHETPAHFGADKAPSIIGIQMAFAYVGTTLLPPFFGLVSSFTTLALLPVFLAVYAVALGFVSERLRARRAG</sequence>
<feature type="domain" description="Major facilitator superfamily (MFS) profile" evidence="8">
    <location>
        <begin position="5"/>
        <end position="383"/>
    </location>
</feature>
<evidence type="ECO:0000313" key="9">
    <source>
        <dbReference type="EMBL" id="MCD1653813.1"/>
    </source>
</evidence>
<dbReference type="Gene3D" id="1.20.1250.20">
    <property type="entry name" value="MFS general substrate transporter like domains"/>
    <property type="match status" value="1"/>
</dbReference>
<gene>
    <name evidence="9" type="ORF">K7J14_03750</name>
</gene>
<feature type="transmembrane region" description="Helical" evidence="7">
    <location>
        <begin position="34"/>
        <end position="57"/>
    </location>
</feature>
<dbReference type="InterPro" id="IPR011701">
    <property type="entry name" value="MFS"/>
</dbReference>
<feature type="transmembrane region" description="Helical" evidence="7">
    <location>
        <begin position="298"/>
        <end position="318"/>
    </location>
</feature>
<keyword evidence="3" id="KW-0813">Transport</keyword>
<reference evidence="9" key="1">
    <citation type="submission" date="2021-08" db="EMBL/GenBank/DDBJ databases">
        <title>Comparative analyses of Brucepasteria parasyntrophica and Teretinema zuelzerae.</title>
        <authorList>
            <person name="Song Y."/>
            <person name="Brune A."/>
        </authorList>
    </citation>
    <scope>NUCLEOTIDE SEQUENCE</scope>
    <source>
        <strain evidence="9">DSM 1903</strain>
    </source>
</reference>
<evidence type="ECO:0000256" key="5">
    <source>
        <dbReference type="ARBA" id="ARBA00022989"/>
    </source>
</evidence>
<dbReference type="InterPro" id="IPR020846">
    <property type="entry name" value="MFS_dom"/>
</dbReference>
<feature type="transmembrane region" description="Helical" evidence="7">
    <location>
        <begin position="211"/>
        <end position="230"/>
    </location>
</feature>
<evidence type="ECO:0000256" key="3">
    <source>
        <dbReference type="ARBA" id="ARBA00022448"/>
    </source>
</evidence>